<reference evidence="2 3" key="1">
    <citation type="journal article" date="2018" name="Mol. Biol. Evol.">
        <title>Analysis of the draft genome of the red seaweed Gracilariopsis chorda provides insights into genome size evolution in Rhodophyta.</title>
        <authorList>
            <person name="Lee J."/>
            <person name="Yang E.C."/>
            <person name="Graf L."/>
            <person name="Yang J.H."/>
            <person name="Qiu H."/>
            <person name="Zel Zion U."/>
            <person name="Chan C.X."/>
            <person name="Stephens T.G."/>
            <person name="Weber A.P.M."/>
            <person name="Boo G.H."/>
            <person name="Boo S.M."/>
            <person name="Kim K.M."/>
            <person name="Shin Y."/>
            <person name="Jung M."/>
            <person name="Lee S.J."/>
            <person name="Yim H.S."/>
            <person name="Lee J.H."/>
            <person name="Bhattacharya D."/>
            <person name="Yoon H.S."/>
        </authorList>
    </citation>
    <scope>NUCLEOTIDE SEQUENCE [LARGE SCALE GENOMIC DNA]</scope>
    <source>
        <strain evidence="2 3">SKKU-2015</strain>
        <tissue evidence="2">Whole body</tissue>
    </source>
</reference>
<gene>
    <name evidence="2" type="ORF">BWQ96_05184</name>
</gene>
<sequence>MPTGDPLIPDDVRLAKSIRDMITERAKIAADEDLEDAVEVSCSRTQLLTLVETEKEGAHETNETKDVNAEKTLVQPPLRIARTLLLPHPIMRGTDNGNDIMELFRLSMLNDQKRRSENLKRRKEQQEEN</sequence>
<accession>A0A2V3ISF0</accession>
<evidence type="ECO:0000256" key="1">
    <source>
        <dbReference type="SAM" id="MobiDB-lite"/>
    </source>
</evidence>
<dbReference type="EMBL" id="NBIV01000072">
    <property type="protein sequence ID" value="PXF45043.1"/>
    <property type="molecule type" value="Genomic_DNA"/>
</dbReference>
<dbReference type="AlphaFoldDB" id="A0A2V3ISF0"/>
<protein>
    <submittedName>
        <fullName evidence="2">Uncharacterized protein</fullName>
    </submittedName>
</protein>
<comment type="caution">
    <text evidence="2">The sequence shown here is derived from an EMBL/GenBank/DDBJ whole genome shotgun (WGS) entry which is preliminary data.</text>
</comment>
<evidence type="ECO:0000313" key="3">
    <source>
        <dbReference type="Proteomes" id="UP000247409"/>
    </source>
</evidence>
<organism evidence="2 3">
    <name type="scientific">Gracilariopsis chorda</name>
    <dbReference type="NCBI Taxonomy" id="448386"/>
    <lineage>
        <taxon>Eukaryota</taxon>
        <taxon>Rhodophyta</taxon>
        <taxon>Florideophyceae</taxon>
        <taxon>Rhodymeniophycidae</taxon>
        <taxon>Gracilariales</taxon>
        <taxon>Gracilariaceae</taxon>
        <taxon>Gracilariopsis</taxon>
    </lineage>
</organism>
<feature type="compositionally biased region" description="Basic and acidic residues" evidence="1">
    <location>
        <begin position="53"/>
        <end position="69"/>
    </location>
</feature>
<name>A0A2V3ISF0_9FLOR</name>
<proteinExistence type="predicted"/>
<evidence type="ECO:0000313" key="2">
    <source>
        <dbReference type="EMBL" id="PXF45043.1"/>
    </source>
</evidence>
<dbReference type="Proteomes" id="UP000247409">
    <property type="component" value="Unassembled WGS sequence"/>
</dbReference>
<keyword evidence="3" id="KW-1185">Reference proteome</keyword>
<feature type="region of interest" description="Disordered" evidence="1">
    <location>
        <begin position="53"/>
        <end position="72"/>
    </location>
</feature>